<accession>A0ABW2ZIW9</accession>
<comment type="caution">
    <text evidence="1">The sequence shown here is derived from an EMBL/GenBank/DDBJ whole genome shotgun (WGS) entry which is preliminary data.</text>
</comment>
<name>A0ABW2ZIW9_9SPHI</name>
<gene>
    <name evidence="1" type="ORF">ACFQZI_14765</name>
</gene>
<sequence>MEKPGKIVKHIRGNTITAQDSYGGVLATSLAKQLAEANIKVDLLITVDAANGPLSSFVDRDIPGNVQSNINYFETNKGTLLPDSIPISVISLENKKIIVKKTLYKIYSE</sequence>
<evidence type="ECO:0000313" key="2">
    <source>
        <dbReference type="Proteomes" id="UP001597073"/>
    </source>
</evidence>
<dbReference type="Proteomes" id="UP001597073">
    <property type="component" value="Unassembled WGS sequence"/>
</dbReference>
<proteinExistence type="predicted"/>
<dbReference type="RefSeq" id="WP_377143756.1">
    <property type="nucleotide sequence ID" value="NZ_JBHTIA010000010.1"/>
</dbReference>
<dbReference type="EMBL" id="JBHTIA010000010">
    <property type="protein sequence ID" value="MFD0766123.1"/>
    <property type="molecule type" value="Genomic_DNA"/>
</dbReference>
<evidence type="ECO:0000313" key="1">
    <source>
        <dbReference type="EMBL" id="MFD0766123.1"/>
    </source>
</evidence>
<reference evidence="2" key="1">
    <citation type="journal article" date="2019" name="Int. J. Syst. Evol. Microbiol.">
        <title>The Global Catalogue of Microorganisms (GCM) 10K type strain sequencing project: providing services to taxonomists for standard genome sequencing and annotation.</title>
        <authorList>
            <consortium name="The Broad Institute Genomics Platform"/>
            <consortium name="The Broad Institute Genome Sequencing Center for Infectious Disease"/>
            <person name="Wu L."/>
            <person name="Ma J."/>
        </authorList>
    </citation>
    <scope>NUCLEOTIDE SEQUENCE [LARGE SCALE GENOMIC DNA]</scope>
    <source>
        <strain evidence="2">CCUG 60742</strain>
    </source>
</reference>
<protein>
    <submittedName>
        <fullName evidence="1">Uncharacterized protein</fullName>
    </submittedName>
</protein>
<organism evidence="1 2">
    <name type="scientific">Mucilaginibacter lutimaris</name>
    <dbReference type="NCBI Taxonomy" id="931629"/>
    <lineage>
        <taxon>Bacteria</taxon>
        <taxon>Pseudomonadati</taxon>
        <taxon>Bacteroidota</taxon>
        <taxon>Sphingobacteriia</taxon>
        <taxon>Sphingobacteriales</taxon>
        <taxon>Sphingobacteriaceae</taxon>
        <taxon>Mucilaginibacter</taxon>
    </lineage>
</organism>
<keyword evidence="2" id="KW-1185">Reference proteome</keyword>